<proteinExistence type="predicted"/>
<feature type="transmembrane region" description="Helical" evidence="1">
    <location>
        <begin position="12"/>
        <end position="31"/>
    </location>
</feature>
<evidence type="ECO:0000313" key="3">
    <source>
        <dbReference type="Proteomes" id="UP001150062"/>
    </source>
</evidence>
<dbReference type="EMBL" id="JAOAOG010000119">
    <property type="protein sequence ID" value="KAJ6248030.1"/>
    <property type="molecule type" value="Genomic_DNA"/>
</dbReference>
<keyword evidence="1" id="KW-0472">Membrane</keyword>
<keyword evidence="3" id="KW-1185">Reference proteome</keyword>
<gene>
    <name evidence="2" type="ORF">M0813_18132</name>
</gene>
<reference evidence="2" key="1">
    <citation type="submission" date="2022-08" db="EMBL/GenBank/DDBJ databases">
        <title>Novel sulfate-reducing endosymbionts in the free-living metamonad Anaeramoeba.</title>
        <authorList>
            <person name="Jerlstrom-Hultqvist J."/>
            <person name="Cepicka I."/>
            <person name="Gallot-Lavallee L."/>
            <person name="Salas-Leiva D."/>
            <person name="Curtis B.A."/>
            <person name="Zahonova K."/>
            <person name="Pipaliya S."/>
            <person name="Dacks J."/>
            <person name="Roger A.J."/>
        </authorList>
    </citation>
    <scope>NUCLEOTIDE SEQUENCE</scope>
    <source>
        <strain evidence="2">Schooner1</strain>
    </source>
</reference>
<comment type="caution">
    <text evidence="2">The sequence shown here is derived from an EMBL/GenBank/DDBJ whole genome shotgun (WGS) entry which is preliminary data.</text>
</comment>
<sequence length="98" mass="11596">MFASIHLFTNDKIVIIIVLHLNLTSGTVYWLSEFLKEKGYKVYKEQVWGGGTIDIYYKDKLIFSRAKARHYPEEYEILELIEKQDQEKVIFTSSDDED</sequence>
<keyword evidence="1" id="KW-1133">Transmembrane helix</keyword>
<accession>A0ABQ8YTS5</accession>
<name>A0ABQ8YTS5_9EUKA</name>
<keyword evidence="1" id="KW-0812">Transmembrane</keyword>
<evidence type="ECO:0000313" key="2">
    <source>
        <dbReference type="EMBL" id="KAJ6248030.1"/>
    </source>
</evidence>
<organism evidence="2 3">
    <name type="scientific">Anaeramoeba flamelloides</name>
    <dbReference type="NCBI Taxonomy" id="1746091"/>
    <lineage>
        <taxon>Eukaryota</taxon>
        <taxon>Metamonada</taxon>
        <taxon>Anaeramoebidae</taxon>
        <taxon>Anaeramoeba</taxon>
    </lineage>
</organism>
<dbReference type="Proteomes" id="UP001150062">
    <property type="component" value="Unassembled WGS sequence"/>
</dbReference>
<evidence type="ECO:0000256" key="1">
    <source>
        <dbReference type="SAM" id="Phobius"/>
    </source>
</evidence>
<protein>
    <submittedName>
        <fullName evidence="2">Uncharacterized protein</fullName>
    </submittedName>
</protein>